<comment type="caution">
    <text evidence="1">The sequence shown here is derived from an EMBL/GenBank/DDBJ whole genome shotgun (WGS) entry which is preliminary data.</text>
</comment>
<keyword evidence="2" id="KW-1185">Reference proteome</keyword>
<gene>
    <name evidence="1" type="ORF">KC19_VG333400</name>
</gene>
<reference evidence="1" key="1">
    <citation type="submission" date="2020-06" db="EMBL/GenBank/DDBJ databases">
        <title>WGS assembly of Ceratodon purpureus strain R40.</title>
        <authorList>
            <person name="Carey S.B."/>
            <person name="Jenkins J."/>
            <person name="Shu S."/>
            <person name="Lovell J.T."/>
            <person name="Sreedasyam A."/>
            <person name="Maumus F."/>
            <person name="Tiley G.P."/>
            <person name="Fernandez-Pozo N."/>
            <person name="Barry K."/>
            <person name="Chen C."/>
            <person name="Wang M."/>
            <person name="Lipzen A."/>
            <person name="Daum C."/>
            <person name="Saski C.A."/>
            <person name="Payton A.C."/>
            <person name="Mcbreen J.C."/>
            <person name="Conrad R.E."/>
            <person name="Kollar L.M."/>
            <person name="Olsson S."/>
            <person name="Huttunen S."/>
            <person name="Landis J.B."/>
            <person name="Wickett N.J."/>
            <person name="Johnson M.G."/>
            <person name="Rensing S.A."/>
            <person name="Grimwood J."/>
            <person name="Schmutz J."/>
            <person name="Mcdaniel S.F."/>
        </authorList>
    </citation>
    <scope>NUCLEOTIDE SEQUENCE</scope>
    <source>
        <strain evidence="1">R40</strain>
    </source>
</reference>
<dbReference type="Proteomes" id="UP000822688">
    <property type="component" value="Chromosome V"/>
</dbReference>
<evidence type="ECO:0000313" key="2">
    <source>
        <dbReference type="Proteomes" id="UP000822688"/>
    </source>
</evidence>
<organism evidence="1 2">
    <name type="scientific">Ceratodon purpureus</name>
    <name type="common">Fire moss</name>
    <name type="synonym">Dicranum purpureum</name>
    <dbReference type="NCBI Taxonomy" id="3225"/>
    <lineage>
        <taxon>Eukaryota</taxon>
        <taxon>Viridiplantae</taxon>
        <taxon>Streptophyta</taxon>
        <taxon>Embryophyta</taxon>
        <taxon>Bryophyta</taxon>
        <taxon>Bryophytina</taxon>
        <taxon>Bryopsida</taxon>
        <taxon>Dicranidae</taxon>
        <taxon>Pseudoditrichales</taxon>
        <taxon>Ditrichaceae</taxon>
        <taxon>Ceratodon</taxon>
    </lineage>
</organism>
<dbReference type="EMBL" id="CM026426">
    <property type="protein sequence ID" value="KAG0575283.1"/>
    <property type="molecule type" value="Genomic_DNA"/>
</dbReference>
<sequence>MKEHLVTKACDVDAGISVQLRDDILLMLVAGHEMIGSVLT</sequence>
<dbReference type="AlphaFoldDB" id="A0A8T0HXU3"/>
<evidence type="ECO:0000313" key="1">
    <source>
        <dbReference type="EMBL" id="KAG0575283.1"/>
    </source>
</evidence>
<name>A0A8T0HXU3_CERPU</name>
<accession>A0A8T0HXU3</accession>
<proteinExistence type="predicted"/>
<protein>
    <submittedName>
        <fullName evidence="1">Uncharacterized protein</fullName>
    </submittedName>
</protein>